<evidence type="ECO:0000259" key="3">
    <source>
        <dbReference type="PROSITE" id="PS50158"/>
    </source>
</evidence>
<feature type="compositionally biased region" description="Basic and acidic residues" evidence="2">
    <location>
        <begin position="253"/>
        <end position="262"/>
    </location>
</feature>
<dbReference type="Proteomes" id="UP001201812">
    <property type="component" value="Unassembled WGS sequence"/>
</dbReference>
<feature type="compositionally biased region" description="Acidic residues" evidence="2">
    <location>
        <begin position="65"/>
        <end position="83"/>
    </location>
</feature>
<feature type="region of interest" description="Disordered" evidence="2">
    <location>
        <begin position="159"/>
        <end position="189"/>
    </location>
</feature>
<dbReference type="InterPro" id="IPR001878">
    <property type="entry name" value="Znf_CCHC"/>
</dbReference>
<reference evidence="4" key="1">
    <citation type="submission" date="2022-01" db="EMBL/GenBank/DDBJ databases">
        <title>Genome Sequence Resource for Two Populations of Ditylenchus destructor, the Migratory Endoparasitic Phytonematode.</title>
        <authorList>
            <person name="Zhang H."/>
            <person name="Lin R."/>
            <person name="Xie B."/>
        </authorList>
    </citation>
    <scope>NUCLEOTIDE SEQUENCE</scope>
    <source>
        <strain evidence="4">BazhouSP</strain>
    </source>
</reference>
<accession>A0AAD4R622</accession>
<feature type="region of interest" description="Disordered" evidence="2">
    <location>
        <begin position="65"/>
        <end position="104"/>
    </location>
</feature>
<comment type="caution">
    <text evidence="4">The sequence shown here is derived from an EMBL/GenBank/DDBJ whole genome shotgun (WGS) entry which is preliminary data.</text>
</comment>
<gene>
    <name evidence="4" type="ORF">DdX_09699</name>
</gene>
<evidence type="ECO:0000313" key="5">
    <source>
        <dbReference type="Proteomes" id="UP001201812"/>
    </source>
</evidence>
<dbReference type="SMART" id="SM00343">
    <property type="entry name" value="ZnF_C2HC"/>
    <property type="match status" value="3"/>
</dbReference>
<protein>
    <recommendedName>
        <fullName evidence="3">CCHC-type domain-containing protein</fullName>
    </recommendedName>
</protein>
<feature type="region of interest" description="Disordered" evidence="2">
    <location>
        <begin position="455"/>
        <end position="496"/>
    </location>
</feature>
<feature type="compositionally biased region" description="Basic and acidic residues" evidence="2">
    <location>
        <begin position="165"/>
        <end position="189"/>
    </location>
</feature>
<keyword evidence="1" id="KW-0863">Zinc-finger</keyword>
<organism evidence="4 5">
    <name type="scientific">Ditylenchus destructor</name>
    <dbReference type="NCBI Taxonomy" id="166010"/>
    <lineage>
        <taxon>Eukaryota</taxon>
        <taxon>Metazoa</taxon>
        <taxon>Ecdysozoa</taxon>
        <taxon>Nematoda</taxon>
        <taxon>Chromadorea</taxon>
        <taxon>Rhabditida</taxon>
        <taxon>Tylenchina</taxon>
        <taxon>Tylenchomorpha</taxon>
        <taxon>Sphaerularioidea</taxon>
        <taxon>Anguinidae</taxon>
        <taxon>Anguininae</taxon>
        <taxon>Ditylenchus</taxon>
    </lineage>
</organism>
<name>A0AAD4R622_9BILA</name>
<feature type="compositionally biased region" description="Basic and acidic residues" evidence="2">
    <location>
        <begin position="401"/>
        <end position="412"/>
    </location>
</feature>
<dbReference type="Gene3D" id="4.10.60.10">
    <property type="entry name" value="Zinc finger, CCHC-type"/>
    <property type="match status" value="1"/>
</dbReference>
<keyword evidence="5" id="KW-1185">Reference proteome</keyword>
<feature type="region of interest" description="Disordered" evidence="2">
    <location>
        <begin position="215"/>
        <end position="270"/>
    </location>
</feature>
<feature type="domain" description="CCHC-type" evidence="3">
    <location>
        <begin position="289"/>
        <end position="302"/>
    </location>
</feature>
<dbReference type="PROSITE" id="PS50158">
    <property type="entry name" value="ZF_CCHC"/>
    <property type="match status" value="1"/>
</dbReference>
<feature type="region of interest" description="Disordered" evidence="2">
    <location>
        <begin position="400"/>
        <end position="423"/>
    </location>
</feature>
<dbReference type="GO" id="GO:0008270">
    <property type="term" value="F:zinc ion binding"/>
    <property type="evidence" value="ECO:0007669"/>
    <property type="project" value="UniProtKB-KW"/>
</dbReference>
<sequence>MAPPRKKETSIPAEEYLEHWAKPKAPSNPQENRSISPLLADEFPPLSTAVAAPVPCEVLALDLDEEEMEEVEEPPPEFLDQEFENPPTPKLDYEEPEEEEDRLGEAVRSKLIILKNSVSENSTPIDEASMADSFGGLELNEISEPVSAKNIHEKLFLQKYSTESQQERDRADNSNPRDGEDRHIINKFENNKTLEQRLTKNGSIPADKKIKILKNSKLVKSDQNRVNKTSQRQLGKEMSPKKLIPASSPGTAEVERTQDPTKPRPAKPKLKSVVIKVQNADRPTHSRGCLNCGSPNHVARDCLGVVRQNSLNREPVPENRFEEKSMPLKDKLICMYCGSEHSKYKCTGTRRQIKAHLYRTGRCFKCLSTDHQSGDCLEGVACDHCGGPHVEMLCLGTQPDKAPKAQKRESSEKANQPPRKRVAVSIQPSVPPAVGGFYFQAPQYRLIPPPGFPLRASQPIVPPPGFPAQMPTPPQNQQQQPVQQQPPTQQQNPQTIEQVQLALNALQNILSNLTKNSQ</sequence>
<dbReference type="AlphaFoldDB" id="A0AAD4R622"/>
<proteinExistence type="predicted"/>
<evidence type="ECO:0000256" key="2">
    <source>
        <dbReference type="SAM" id="MobiDB-lite"/>
    </source>
</evidence>
<feature type="compositionally biased region" description="Low complexity" evidence="2">
    <location>
        <begin position="475"/>
        <end position="496"/>
    </location>
</feature>
<feature type="compositionally biased region" description="Pro residues" evidence="2">
    <location>
        <begin position="460"/>
        <end position="474"/>
    </location>
</feature>
<feature type="region of interest" description="Disordered" evidence="2">
    <location>
        <begin position="1"/>
        <end position="39"/>
    </location>
</feature>
<evidence type="ECO:0000313" key="4">
    <source>
        <dbReference type="EMBL" id="KAI1712157.1"/>
    </source>
</evidence>
<keyword evidence="1" id="KW-0479">Metal-binding</keyword>
<evidence type="ECO:0000256" key="1">
    <source>
        <dbReference type="PROSITE-ProRule" id="PRU00047"/>
    </source>
</evidence>
<dbReference type="EMBL" id="JAKKPZ010000019">
    <property type="protein sequence ID" value="KAI1712157.1"/>
    <property type="molecule type" value="Genomic_DNA"/>
</dbReference>
<keyword evidence="1" id="KW-0862">Zinc</keyword>
<dbReference type="GO" id="GO:0003676">
    <property type="term" value="F:nucleic acid binding"/>
    <property type="evidence" value="ECO:0007669"/>
    <property type="project" value="InterPro"/>
</dbReference>